<reference evidence="10" key="1">
    <citation type="journal article" date="2019" name="Int. J. Syst. Evol. Microbiol.">
        <title>The Global Catalogue of Microorganisms (GCM) 10K type strain sequencing project: providing services to taxonomists for standard genome sequencing and annotation.</title>
        <authorList>
            <consortium name="The Broad Institute Genomics Platform"/>
            <consortium name="The Broad Institute Genome Sequencing Center for Infectious Disease"/>
            <person name="Wu L."/>
            <person name="Ma J."/>
        </authorList>
    </citation>
    <scope>NUCLEOTIDE SEQUENCE [LARGE SCALE GENOMIC DNA]</scope>
    <source>
        <strain evidence="10">KCTC 42087</strain>
    </source>
</reference>
<name>A0ABW1A5T4_9ACTN</name>
<feature type="domain" description="Peptidase S8/S53" evidence="8">
    <location>
        <begin position="52"/>
        <end position="315"/>
    </location>
</feature>
<dbReference type="PANTHER" id="PTHR43806:SF11">
    <property type="entry name" value="CEREVISIN-RELATED"/>
    <property type="match status" value="1"/>
</dbReference>
<keyword evidence="6" id="KW-0472">Membrane</keyword>
<evidence type="ECO:0000313" key="9">
    <source>
        <dbReference type="EMBL" id="MFC5749354.1"/>
    </source>
</evidence>
<keyword evidence="7" id="KW-0732">Signal</keyword>
<evidence type="ECO:0000256" key="2">
    <source>
        <dbReference type="ARBA" id="ARBA00022670"/>
    </source>
</evidence>
<evidence type="ECO:0000256" key="7">
    <source>
        <dbReference type="SAM" id="SignalP"/>
    </source>
</evidence>
<dbReference type="RefSeq" id="WP_378285074.1">
    <property type="nucleotide sequence ID" value="NZ_JBHSON010000042.1"/>
</dbReference>
<keyword evidence="6" id="KW-0812">Transmembrane</keyword>
<evidence type="ECO:0000259" key="8">
    <source>
        <dbReference type="Pfam" id="PF00082"/>
    </source>
</evidence>
<dbReference type="Proteomes" id="UP001596074">
    <property type="component" value="Unassembled WGS sequence"/>
</dbReference>
<protein>
    <submittedName>
        <fullName evidence="9">S8 family serine peptidase</fullName>
    </submittedName>
</protein>
<evidence type="ECO:0000256" key="3">
    <source>
        <dbReference type="ARBA" id="ARBA00022801"/>
    </source>
</evidence>
<accession>A0ABW1A5T4</accession>
<keyword evidence="10" id="KW-1185">Reference proteome</keyword>
<gene>
    <name evidence="9" type="ORF">ACFPZN_27350</name>
</gene>
<comment type="similarity">
    <text evidence="1 5">Belongs to the peptidase S8 family.</text>
</comment>
<dbReference type="InterPro" id="IPR000209">
    <property type="entry name" value="Peptidase_S8/S53_dom"/>
</dbReference>
<feature type="signal peptide" evidence="7">
    <location>
        <begin position="1"/>
        <end position="26"/>
    </location>
</feature>
<comment type="caution">
    <text evidence="5">Lacks conserved residue(s) required for the propagation of feature annotation.</text>
</comment>
<sequence>MLIRRLSAASAAAALLLGLPPPLTGAAEAAAPKDWALRFATDFLEAQRVSKGEGVKIALLSDGVTPGMRTLSGALGKGRDLVGTPRPKSFMGTLSATMLVGSGPTARSPLGVRGVVSDATLLPVRVYPAEETAAAGRWWNEEDISATVARGIRHAADRGAQVIAVEPSVDDVEAYTTTGGLIRSALVHAAAKGAVVVAAAHPKNEPAKPGYPAAAAGVLGVGATDAKGRRHKKYTAASTAVAVSAPGIKVATTGPGDRPYEFWGPSVALAWVTAAVTMVRSEYPKLTPPQVVEAVTSSARHPKGGGRYDTELGYGYLSAMGALTAARALSERPAPATGAAAPSAVKDAAHFGGDGPPAPVRAVPYDPAILGGFGGLIFAGLVAIGVALALALRPPRPAPAPGGGAGQRGVRIGGCERTLMTTPRPYWTRSSGFRPAASWRTATSPSWWGAEARARSAG</sequence>
<comment type="caution">
    <text evidence="9">The sequence shown here is derived from an EMBL/GenBank/DDBJ whole genome shotgun (WGS) entry which is preliminary data.</text>
</comment>
<keyword evidence="4" id="KW-0720">Serine protease</keyword>
<proteinExistence type="inferred from homology"/>
<dbReference type="InterPro" id="IPR036852">
    <property type="entry name" value="Peptidase_S8/S53_dom_sf"/>
</dbReference>
<dbReference type="SUPFAM" id="SSF52743">
    <property type="entry name" value="Subtilisin-like"/>
    <property type="match status" value="1"/>
</dbReference>
<dbReference type="Pfam" id="PF00082">
    <property type="entry name" value="Peptidase_S8"/>
    <property type="match status" value="1"/>
</dbReference>
<keyword evidence="3" id="KW-0378">Hydrolase</keyword>
<dbReference type="PANTHER" id="PTHR43806">
    <property type="entry name" value="PEPTIDASE S8"/>
    <property type="match status" value="1"/>
</dbReference>
<evidence type="ECO:0000256" key="1">
    <source>
        <dbReference type="ARBA" id="ARBA00011073"/>
    </source>
</evidence>
<evidence type="ECO:0000313" key="10">
    <source>
        <dbReference type="Proteomes" id="UP001596074"/>
    </source>
</evidence>
<dbReference type="Gene3D" id="3.40.50.200">
    <property type="entry name" value="Peptidase S8/S53 domain"/>
    <property type="match status" value="1"/>
</dbReference>
<evidence type="ECO:0000256" key="4">
    <source>
        <dbReference type="ARBA" id="ARBA00022825"/>
    </source>
</evidence>
<organism evidence="9 10">
    <name type="scientific">Actinomadura rugatobispora</name>
    <dbReference type="NCBI Taxonomy" id="1994"/>
    <lineage>
        <taxon>Bacteria</taxon>
        <taxon>Bacillati</taxon>
        <taxon>Actinomycetota</taxon>
        <taxon>Actinomycetes</taxon>
        <taxon>Streptosporangiales</taxon>
        <taxon>Thermomonosporaceae</taxon>
        <taxon>Actinomadura</taxon>
    </lineage>
</organism>
<dbReference type="PROSITE" id="PS51892">
    <property type="entry name" value="SUBTILASE"/>
    <property type="match status" value="1"/>
</dbReference>
<feature type="chain" id="PRO_5046439275" evidence="7">
    <location>
        <begin position="27"/>
        <end position="458"/>
    </location>
</feature>
<evidence type="ECO:0000256" key="5">
    <source>
        <dbReference type="PROSITE-ProRule" id="PRU01240"/>
    </source>
</evidence>
<feature type="transmembrane region" description="Helical" evidence="6">
    <location>
        <begin position="368"/>
        <end position="392"/>
    </location>
</feature>
<dbReference type="InterPro" id="IPR050131">
    <property type="entry name" value="Peptidase_S8_subtilisin-like"/>
</dbReference>
<keyword evidence="6" id="KW-1133">Transmembrane helix</keyword>
<keyword evidence="2" id="KW-0645">Protease</keyword>
<dbReference type="EMBL" id="JBHSON010000042">
    <property type="protein sequence ID" value="MFC5749354.1"/>
    <property type="molecule type" value="Genomic_DNA"/>
</dbReference>
<evidence type="ECO:0000256" key="6">
    <source>
        <dbReference type="SAM" id="Phobius"/>
    </source>
</evidence>